<dbReference type="Pfam" id="PF09509">
    <property type="entry name" value="Hypoth_Ymh"/>
    <property type="match status" value="1"/>
</dbReference>
<dbReference type="EMBL" id="FXTJ01000005">
    <property type="protein sequence ID" value="SMO84565.1"/>
    <property type="molecule type" value="Genomic_DNA"/>
</dbReference>
<gene>
    <name evidence="2" type="ORF">SAMN06273567_105225</name>
</gene>
<reference evidence="2 3" key="1">
    <citation type="submission" date="2017-05" db="EMBL/GenBank/DDBJ databases">
        <authorList>
            <person name="Varghese N."/>
            <person name="Submissions S."/>
        </authorList>
    </citation>
    <scope>NUCLEOTIDE SEQUENCE [LARGE SCALE GENOMIC DNA]</scope>
    <source>
        <strain evidence="2 3">DSM 46834</strain>
    </source>
</reference>
<name>A0A521EKY1_9ACTN</name>
<feature type="domain" description="Conserved hypothetical protein CHP02391" evidence="1">
    <location>
        <begin position="57"/>
        <end position="89"/>
    </location>
</feature>
<protein>
    <recommendedName>
        <fullName evidence="1">Conserved hypothetical protein CHP02391 domain-containing protein</fullName>
    </recommendedName>
</protein>
<keyword evidence="3" id="KW-1185">Reference proteome</keyword>
<dbReference type="AlphaFoldDB" id="A0A521EKY1"/>
<proteinExistence type="predicted"/>
<organism evidence="2 3">
    <name type="scientific">Geodermatophilus aquaeductus</name>
    <dbReference type="NCBI Taxonomy" id="1564161"/>
    <lineage>
        <taxon>Bacteria</taxon>
        <taxon>Bacillati</taxon>
        <taxon>Actinomycetota</taxon>
        <taxon>Actinomycetes</taxon>
        <taxon>Geodermatophilales</taxon>
        <taxon>Geodermatophilaceae</taxon>
        <taxon>Geodermatophilus</taxon>
    </lineage>
</organism>
<evidence type="ECO:0000313" key="2">
    <source>
        <dbReference type="EMBL" id="SMO84565.1"/>
    </source>
</evidence>
<accession>A0A521EKY1</accession>
<evidence type="ECO:0000259" key="1">
    <source>
        <dbReference type="Pfam" id="PF09509"/>
    </source>
</evidence>
<dbReference type="InterPro" id="IPR012654">
    <property type="entry name" value="CHP02391"/>
</dbReference>
<dbReference type="Proteomes" id="UP000317484">
    <property type="component" value="Unassembled WGS sequence"/>
</dbReference>
<evidence type="ECO:0000313" key="3">
    <source>
        <dbReference type="Proteomes" id="UP000317484"/>
    </source>
</evidence>
<sequence length="90" mass="10444">MILARVIPDWQTAVPKDSYNRWSQRREAAQRAVTLLQRQAELREKLGDNAPTLDASRLHPWAWDGARSLWQRHHYREAVEAALKTVNAEA</sequence>